<evidence type="ECO:0000313" key="2">
    <source>
        <dbReference type="Proteomes" id="UP000255505"/>
    </source>
</evidence>
<reference evidence="1 2" key="1">
    <citation type="submission" date="2018-01" db="EMBL/GenBank/DDBJ databases">
        <authorList>
            <person name="Gaut B.S."/>
            <person name="Morton B.R."/>
            <person name="Clegg M.T."/>
            <person name="Duvall M.R."/>
        </authorList>
    </citation>
    <scope>NUCLEOTIDE SEQUENCE [LARGE SCALE GENOMIC DNA]</scope>
    <source>
        <strain evidence="1">Cupriavidus taiwanensis LMG 19425</strain>
        <plasmid evidence="2">Plasmid iii</plasmid>
    </source>
</reference>
<accession>A0A375IVE7</accession>
<dbReference type="Proteomes" id="UP000255505">
    <property type="component" value="Plasmid III"/>
</dbReference>
<geneLocation type="plasmid" evidence="1">
    <name>III</name>
</geneLocation>
<proteinExistence type="predicted"/>
<name>A0A375IVE7_9BURK</name>
<dbReference type="EMBL" id="LT991978">
    <property type="protein sequence ID" value="SPK77589.1"/>
    <property type="molecule type" value="Genomic_DNA"/>
</dbReference>
<dbReference type="AlphaFoldDB" id="A0A375IVE7"/>
<organism evidence="1 2">
    <name type="scientific">Cupriavidus taiwanensis</name>
    <dbReference type="NCBI Taxonomy" id="164546"/>
    <lineage>
        <taxon>Bacteria</taxon>
        <taxon>Pseudomonadati</taxon>
        <taxon>Pseudomonadota</taxon>
        <taxon>Betaproteobacteria</taxon>
        <taxon>Burkholderiales</taxon>
        <taxon>Burkholderiaceae</taxon>
        <taxon>Cupriavidus</taxon>
    </lineage>
</organism>
<evidence type="ECO:0000313" key="1">
    <source>
        <dbReference type="EMBL" id="SPK77589.1"/>
    </source>
</evidence>
<protein>
    <submittedName>
        <fullName evidence="1">Uncharacterized protein</fullName>
    </submittedName>
</protein>
<keyword evidence="1" id="KW-0614">Plasmid</keyword>
<sequence length="133" mass="14983">MINVAMFSTSATTPTFTSFKASGRNGKSEATDCLEWLLRAPRKLQYLRRQSINRLKTAPTRRKLSCRGMRHRWMPPYAAGHFVSPGAVVLLKIEIRELLKFRHSAIGTPREALIFYDCGAVRATESHSEVASC</sequence>
<gene>
    <name evidence="1" type="ORF">CT19425_P50040</name>
</gene>